<dbReference type="NCBIfam" id="TIGR01603">
    <property type="entry name" value="maj_tail_phi13"/>
    <property type="match status" value="1"/>
</dbReference>
<organism evidence="1 2">
    <name type="scientific">Fructobacillus americanaquae</name>
    <dbReference type="NCBI Taxonomy" id="2940302"/>
    <lineage>
        <taxon>Bacteria</taxon>
        <taxon>Bacillati</taxon>
        <taxon>Bacillota</taxon>
        <taxon>Bacilli</taxon>
        <taxon>Lactobacillales</taxon>
        <taxon>Lactobacillaceae</taxon>
        <taxon>Fructobacillus</taxon>
    </lineage>
</organism>
<sequence>MATLGIGRAWVARIGDDGKVITGVNGINGDASDTSGVFMIDQSSSMGIASANMTNLQGALSDIYGSNKLVYKSAAKGNAQTVLTVNHVPAEVKQRMLGAAPDSRGGFTINGKANSNNRIALLVESADAFDDQEAVYFGFFQGIVTEASENVATNDASEKRTQDVLTFGHLERGDDGFGKRYFSWLPNFDKQKMFNDIFPSATGTAVSAPSTPAPTSSSN</sequence>
<reference evidence="1" key="1">
    <citation type="submission" date="2022-05" db="EMBL/GenBank/DDBJ databases">
        <authorList>
            <person name="Oliphant S.A."/>
            <person name="Watson-Haigh N.S."/>
            <person name="Sumby K.M."/>
            <person name="Gardner J.M."/>
            <person name="Jiranek V."/>
        </authorList>
    </citation>
    <scope>NUCLEOTIDE SEQUENCE</scope>
    <source>
        <strain evidence="1">KI3_B9</strain>
    </source>
</reference>
<evidence type="ECO:0000313" key="1">
    <source>
        <dbReference type="EMBL" id="USS92036.1"/>
    </source>
</evidence>
<dbReference type="EMBL" id="CP097122">
    <property type="protein sequence ID" value="USS92036.1"/>
    <property type="molecule type" value="Genomic_DNA"/>
</dbReference>
<dbReference type="InterPro" id="IPR006724">
    <property type="entry name" value="Phage_TTP"/>
</dbReference>
<dbReference type="Proteomes" id="UP001056093">
    <property type="component" value="Chromosome"/>
</dbReference>
<protein>
    <submittedName>
        <fullName evidence="1">Phage tail protein</fullName>
    </submittedName>
</protein>
<dbReference type="RefSeq" id="WP_252773841.1">
    <property type="nucleotide sequence ID" value="NZ_CP097122.1"/>
</dbReference>
<accession>A0ABY5C0M4</accession>
<dbReference type="Pfam" id="PF04630">
    <property type="entry name" value="Phage_TTP_1"/>
    <property type="match status" value="1"/>
</dbReference>
<proteinExistence type="predicted"/>
<gene>
    <name evidence="1" type="ORF">M3M36_06910</name>
</gene>
<dbReference type="InterPro" id="IPR006490">
    <property type="entry name" value="Maj_tail_phi13"/>
</dbReference>
<evidence type="ECO:0000313" key="2">
    <source>
        <dbReference type="Proteomes" id="UP001056093"/>
    </source>
</evidence>
<keyword evidence="2" id="KW-1185">Reference proteome</keyword>
<name>A0ABY5C0M4_9LACO</name>